<dbReference type="PROSITE" id="PS50853">
    <property type="entry name" value="FN3"/>
    <property type="match status" value="1"/>
</dbReference>
<dbReference type="InterPro" id="IPR036116">
    <property type="entry name" value="FN3_sf"/>
</dbReference>
<proteinExistence type="predicted"/>
<dbReference type="AlphaFoldDB" id="A0A451AHH0"/>
<dbReference type="Gene3D" id="2.60.40.10">
    <property type="entry name" value="Immunoglobulins"/>
    <property type="match status" value="1"/>
</dbReference>
<evidence type="ECO:0000313" key="3">
    <source>
        <dbReference type="EMBL" id="VFK72418.1"/>
    </source>
</evidence>
<sequence length="203" mass="21620">MATFPIEENKIFILGQEMSSGLKANSDTFPAPPINPLDLDEALGAYTTKRDAAVAAQSAATQATAEKQATLQTLADKIKNNIRYAEMAVDYDDGKLKTIGWGGRKKPTPLAKPGRASDLVSGEQGEGTIALSWKKPADGGKVAAYEIRYRERSGDEGWKTVGTAISTETMLTGQQRGKELEYVVVAINKAGEGAVSNVVMAVL</sequence>
<reference evidence="2" key="1">
    <citation type="submission" date="2019-02" db="EMBL/GenBank/DDBJ databases">
        <authorList>
            <person name="Gruber-Vodicka R. H."/>
            <person name="Seah K. B. B."/>
        </authorList>
    </citation>
    <scope>NUCLEOTIDE SEQUENCE</scope>
    <source>
        <strain evidence="3">BECK_BY19</strain>
        <strain evidence="2">BECK_BY8</strain>
    </source>
</reference>
<gene>
    <name evidence="2" type="ORF">BECKUNK1418G_GA0071005_106318</name>
    <name evidence="3" type="ORF">BECKUNK1418H_GA0071006_111312</name>
</gene>
<dbReference type="SMART" id="SM00060">
    <property type="entry name" value="FN3"/>
    <property type="match status" value="1"/>
</dbReference>
<dbReference type="InterPro" id="IPR013783">
    <property type="entry name" value="Ig-like_fold"/>
</dbReference>
<protein>
    <submittedName>
        <fullName evidence="2">Fibronectin type III domain-containing protein</fullName>
    </submittedName>
</protein>
<evidence type="ECO:0000313" key="2">
    <source>
        <dbReference type="EMBL" id="VFK65472.1"/>
    </source>
</evidence>
<accession>A0A451AHH0</accession>
<feature type="domain" description="Fibronectin type-III" evidence="1">
    <location>
        <begin position="112"/>
        <end position="203"/>
    </location>
</feature>
<dbReference type="CDD" id="cd00063">
    <property type="entry name" value="FN3"/>
    <property type="match status" value="1"/>
</dbReference>
<dbReference type="EMBL" id="CAADGD010000113">
    <property type="protein sequence ID" value="VFK72418.1"/>
    <property type="molecule type" value="Genomic_DNA"/>
</dbReference>
<evidence type="ECO:0000259" key="1">
    <source>
        <dbReference type="PROSITE" id="PS50853"/>
    </source>
</evidence>
<name>A0A451AHH0_9GAMM</name>
<dbReference type="Pfam" id="PF00041">
    <property type="entry name" value="fn3"/>
    <property type="match status" value="1"/>
</dbReference>
<dbReference type="InterPro" id="IPR003961">
    <property type="entry name" value="FN3_dom"/>
</dbReference>
<dbReference type="EMBL" id="CAADFZ010000063">
    <property type="protein sequence ID" value="VFK65472.1"/>
    <property type="molecule type" value="Genomic_DNA"/>
</dbReference>
<organism evidence="2">
    <name type="scientific">Candidatus Kentrum sp. UNK</name>
    <dbReference type="NCBI Taxonomy" id="2126344"/>
    <lineage>
        <taxon>Bacteria</taxon>
        <taxon>Pseudomonadati</taxon>
        <taxon>Pseudomonadota</taxon>
        <taxon>Gammaproteobacteria</taxon>
        <taxon>Candidatus Kentrum</taxon>
    </lineage>
</organism>
<dbReference type="SUPFAM" id="SSF49265">
    <property type="entry name" value="Fibronectin type III"/>
    <property type="match status" value="1"/>
</dbReference>